<dbReference type="PATRIC" id="fig|66969.6.peg.2813"/>
<keyword evidence="3" id="KW-1185">Reference proteome</keyword>
<gene>
    <name evidence="2" type="ORF">Lwal_2602</name>
</gene>
<name>A0A0W1A3A2_9GAMM</name>
<evidence type="ECO:0000259" key="1">
    <source>
        <dbReference type="Pfam" id="PF08878"/>
    </source>
</evidence>
<comment type="caution">
    <text evidence="2">The sequence shown here is derived from an EMBL/GenBank/DDBJ whole genome shotgun (WGS) entry which is preliminary data.</text>
</comment>
<dbReference type="STRING" id="66969.Lwal_2602"/>
<evidence type="ECO:0000313" key="3">
    <source>
        <dbReference type="Proteomes" id="UP000054729"/>
    </source>
</evidence>
<accession>A0A0W1A3A2</accession>
<dbReference type="AlphaFoldDB" id="A0A0W1A3A2"/>
<evidence type="ECO:0000313" key="2">
    <source>
        <dbReference type="EMBL" id="KTD75664.1"/>
    </source>
</evidence>
<dbReference type="EMBL" id="LNZB01000056">
    <property type="protein sequence ID" value="KTD75664.1"/>
    <property type="molecule type" value="Genomic_DNA"/>
</dbReference>
<proteinExistence type="predicted"/>
<organism evidence="2 3">
    <name type="scientific">Legionella waltersii</name>
    <dbReference type="NCBI Taxonomy" id="66969"/>
    <lineage>
        <taxon>Bacteria</taxon>
        <taxon>Pseudomonadati</taxon>
        <taxon>Pseudomonadota</taxon>
        <taxon>Gammaproteobacteria</taxon>
        <taxon>Legionellales</taxon>
        <taxon>Legionellaceae</taxon>
        <taxon>Legionella</taxon>
    </lineage>
</organism>
<dbReference type="OrthoDB" id="2079328at2"/>
<dbReference type="Proteomes" id="UP000054729">
    <property type="component" value="Unassembled WGS sequence"/>
</dbReference>
<reference evidence="2 3" key="1">
    <citation type="submission" date="2015-11" db="EMBL/GenBank/DDBJ databases">
        <title>Genomic analysis of 38 Legionella species identifies large and diverse effector repertoires.</title>
        <authorList>
            <person name="Burstein D."/>
            <person name="Amaro F."/>
            <person name="Zusman T."/>
            <person name="Lifshitz Z."/>
            <person name="Cohen O."/>
            <person name="Gilbert J.A."/>
            <person name="Pupko T."/>
            <person name="Shuman H.A."/>
            <person name="Segal G."/>
        </authorList>
    </citation>
    <scope>NUCLEOTIDE SEQUENCE [LARGE SCALE GENOMIC DNA]</scope>
    <source>
        <strain evidence="2 3">ATCC 51914</strain>
    </source>
</reference>
<feature type="domain" description="Anti-bacteriophage protein A/HamA C-terminal" evidence="1">
    <location>
        <begin position="41"/>
        <end position="269"/>
    </location>
</feature>
<sequence length="281" mass="31389">MTTKNNLVAHSLEESILGTHPSDGLFGCHTIASEGYTQSNVLHRALDMEEANSSQMVAQLRPALIKHHADEDKISRIKQQLERLGYDYSKLSLSPFPTKDKTRKGNLAEIFLAEYITASTTFDLPIYRLRFNPNVEQSMKGDDLLAFDFSKNPIKIIVGEAKYRTNPDKTGVQDMINALASSNHAGIPASIQFIANRLFEIGRADLGQQVESCAEGIVNGKHDIMYVGFMMSSNNCKNNVDKHTESLLPNLAVLSFSLRNLNQFYEDCFIQLEEEAFGPPK</sequence>
<dbReference type="RefSeq" id="WP_058481227.1">
    <property type="nucleotide sequence ID" value="NZ_CAAAIQ010000013.1"/>
</dbReference>
<protein>
    <recommendedName>
        <fullName evidence="1">Anti-bacteriophage protein A/HamA C-terminal domain-containing protein</fullName>
    </recommendedName>
</protein>
<dbReference type="InterPro" id="IPR014976">
    <property type="entry name" value="AbpA_HamA_C"/>
</dbReference>
<dbReference type="Pfam" id="PF08878">
    <property type="entry name" value="HamA"/>
    <property type="match status" value="1"/>
</dbReference>